<dbReference type="KEGG" id="pmq:PM3016_5036"/>
<name>H6NN88_9BACL</name>
<feature type="domain" description="HAMP" evidence="14">
    <location>
        <begin position="345"/>
        <end position="397"/>
    </location>
</feature>
<dbReference type="EC" id="2.7.13.3" evidence="3"/>
<dbReference type="Gene3D" id="6.10.340.10">
    <property type="match status" value="1"/>
</dbReference>
<evidence type="ECO:0000313" key="16">
    <source>
        <dbReference type="Proteomes" id="UP000007523"/>
    </source>
</evidence>
<protein>
    <recommendedName>
        <fullName evidence="3">histidine kinase</fullName>
        <ecNumber evidence="3">2.7.13.3</ecNumber>
    </recommendedName>
</protein>
<dbReference type="InterPro" id="IPR036890">
    <property type="entry name" value="HATPase_C_sf"/>
</dbReference>
<dbReference type="Gene3D" id="3.30.565.10">
    <property type="entry name" value="Histidine kinase-like ATPase, C-terminal domain"/>
    <property type="match status" value="1"/>
</dbReference>
<dbReference type="PROSITE" id="PS50885">
    <property type="entry name" value="HAMP"/>
    <property type="match status" value="1"/>
</dbReference>
<evidence type="ECO:0000256" key="1">
    <source>
        <dbReference type="ARBA" id="ARBA00000085"/>
    </source>
</evidence>
<dbReference type="RefSeq" id="WP_014371376.1">
    <property type="nucleotide sequence ID" value="NC_016935.1"/>
</dbReference>
<keyword evidence="7" id="KW-0547">Nucleotide-binding</keyword>
<dbReference type="PANTHER" id="PTHR34220:SF7">
    <property type="entry name" value="SENSOR HISTIDINE KINASE YPDA"/>
    <property type="match status" value="1"/>
</dbReference>
<evidence type="ECO:0000256" key="8">
    <source>
        <dbReference type="ARBA" id="ARBA00022777"/>
    </source>
</evidence>
<dbReference type="SMART" id="SM00387">
    <property type="entry name" value="HATPase_c"/>
    <property type="match status" value="1"/>
</dbReference>
<reference evidence="15 16" key="1">
    <citation type="journal article" date="2012" name="J. Bacteriol.">
        <title>Complete Genome Sequence of Paenibacillus mucilaginosus 3016, a Bacterium Functional as Microbial Fertilizer.</title>
        <authorList>
            <person name="Ma M."/>
            <person name="Wang Z."/>
            <person name="Li L."/>
            <person name="Jiang X."/>
            <person name="Guan D."/>
            <person name="Cao F."/>
            <person name="Chen H."/>
            <person name="Wang X."/>
            <person name="Shen D."/>
            <person name="Du B."/>
            <person name="Li J."/>
        </authorList>
    </citation>
    <scope>NUCLEOTIDE SEQUENCE [LARGE SCALE GENOMIC DNA]</scope>
    <source>
        <strain evidence="15 16">3016</strain>
    </source>
</reference>
<evidence type="ECO:0000256" key="3">
    <source>
        <dbReference type="ARBA" id="ARBA00012438"/>
    </source>
</evidence>
<feature type="transmembrane region" description="Helical" evidence="12">
    <location>
        <begin position="32"/>
        <end position="55"/>
    </location>
</feature>
<dbReference type="SUPFAM" id="SSF158472">
    <property type="entry name" value="HAMP domain-like"/>
    <property type="match status" value="1"/>
</dbReference>
<keyword evidence="12" id="KW-0812">Transmembrane</keyword>
<dbReference type="PANTHER" id="PTHR34220">
    <property type="entry name" value="SENSOR HISTIDINE KINASE YPDA"/>
    <property type="match status" value="1"/>
</dbReference>
<evidence type="ECO:0000256" key="9">
    <source>
        <dbReference type="ARBA" id="ARBA00022840"/>
    </source>
</evidence>
<dbReference type="Proteomes" id="UP000007523">
    <property type="component" value="Chromosome"/>
</dbReference>
<dbReference type="InterPro" id="IPR010559">
    <property type="entry name" value="Sig_transdc_His_kin_internal"/>
</dbReference>
<keyword evidence="6" id="KW-0808">Transferase</keyword>
<sequence length="635" mass="72045">MTVVRELRERLRDLQARIAYKAGGISLQTRLIASYIVIILIPILLLSVYTFNVFYENKIRDIVKTNESILEIEAVNIRSQMETMERTAELVDSDKKVKEFLQSPRELEVSELIDYRTGAYDNLLRLQFNNPNIAHIRLFSGNPNVKEIWPVFHNESRIKGEPWYELVLKNAGQVTWVFEESDRDYIRHMGADNLAAHGKVSLLRVLSPNQASHAGIVQVDMLFEQIFPKTFSSVPDSQSQMLVLDGLGRLHTKKDIPFLEGLDQAELVRELRGRSGEKSGSFEFRSGDKPYLAVFLDLDRLQAKMVNVVSLTEPLTELRGTRNRIILANIALIALLSVTTYFLLSLILKKLHVLQDSMKKVRQGNFHFDVNIHGGGEVGELAHHFRLMLRKINELIADAVNKQAATKEAELHSLKNQIDAHFLYNTLENLKMLAEIEGQYTISDSLTSLGGMMRYNLKWTSDYVRLADELQHIGNYIAIMNVRYDGKLRLELDIPPDYLEQKVPKMSLQPVVENAVKHGMGSSCSEDGGTLVIRVQAEKREGCMILRIRDNGVGMNEEQLQALTRTLPMEDREFYRFRQGAGRPESEGSGIGLRNVNQRVRLYSGPDYGIAVDSREGAYTEVVVKLPFQLLTGGG</sequence>
<keyword evidence="12" id="KW-1133">Transmembrane helix</keyword>
<dbReference type="InterPro" id="IPR005467">
    <property type="entry name" value="His_kinase_dom"/>
</dbReference>
<evidence type="ECO:0000256" key="6">
    <source>
        <dbReference type="ARBA" id="ARBA00022679"/>
    </source>
</evidence>
<dbReference type="CDD" id="cd06225">
    <property type="entry name" value="HAMP"/>
    <property type="match status" value="1"/>
</dbReference>
<keyword evidence="11 12" id="KW-0472">Membrane</keyword>
<dbReference type="AlphaFoldDB" id="H6NN88"/>
<dbReference type="SMART" id="SM00304">
    <property type="entry name" value="HAMP"/>
    <property type="match status" value="1"/>
</dbReference>
<dbReference type="InterPro" id="IPR050640">
    <property type="entry name" value="Bact_2-comp_sensor_kinase"/>
</dbReference>
<dbReference type="InterPro" id="IPR003594">
    <property type="entry name" value="HATPase_dom"/>
</dbReference>
<evidence type="ECO:0000256" key="11">
    <source>
        <dbReference type="ARBA" id="ARBA00023136"/>
    </source>
</evidence>
<dbReference type="PROSITE" id="PS50109">
    <property type="entry name" value="HIS_KIN"/>
    <property type="match status" value="1"/>
</dbReference>
<dbReference type="InterPro" id="IPR004358">
    <property type="entry name" value="Sig_transdc_His_kin-like_C"/>
</dbReference>
<organism evidence="15 16">
    <name type="scientific">Paenibacillus mucilaginosus 3016</name>
    <dbReference type="NCBI Taxonomy" id="1116391"/>
    <lineage>
        <taxon>Bacteria</taxon>
        <taxon>Bacillati</taxon>
        <taxon>Bacillota</taxon>
        <taxon>Bacilli</taxon>
        <taxon>Bacillales</taxon>
        <taxon>Paenibacillaceae</taxon>
        <taxon>Paenibacillus</taxon>
    </lineage>
</organism>
<evidence type="ECO:0000256" key="10">
    <source>
        <dbReference type="ARBA" id="ARBA00023012"/>
    </source>
</evidence>
<keyword evidence="4" id="KW-1003">Cell membrane</keyword>
<accession>H6NN88</accession>
<comment type="subcellular location">
    <subcellularLocation>
        <location evidence="2">Cell membrane</location>
        <topology evidence="2">Multi-pass membrane protein</topology>
    </subcellularLocation>
</comment>
<evidence type="ECO:0000256" key="5">
    <source>
        <dbReference type="ARBA" id="ARBA00022553"/>
    </source>
</evidence>
<evidence type="ECO:0000256" key="12">
    <source>
        <dbReference type="SAM" id="Phobius"/>
    </source>
</evidence>
<evidence type="ECO:0000256" key="4">
    <source>
        <dbReference type="ARBA" id="ARBA00022475"/>
    </source>
</evidence>
<dbReference type="GO" id="GO:0005524">
    <property type="term" value="F:ATP binding"/>
    <property type="evidence" value="ECO:0007669"/>
    <property type="project" value="UniProtKB-KW"/>
</dbReference>
<evidence type="ECO:0000313" key="15">
    <source>
        <dbReference type="EMBL" id="AFC31764.1"/>
    </source>
</evidence>
<feature type="transmembrane region" description="Helical" evidence="12">
    <location>
        <begin position="325"/>
        <end position="348"/>
    </location>
</feature>
<keyword evidence="9" id="KW-0067">ATP-binding</keyword>
<dbReference type="EMBL" id="CP003235">
    <property type="protein sequence ID" value="AFC31764.1"/>
    <property type="molecule type" value="Genomic_DNA"/>
</dbReference>
<proteinExistence type="predicted"/>
<evidence type="ECO:0000259" key="14">
    <source>
        <dbReference type="PROSITE" id="PS50885"/>
    </source>
</evidence>
<evidence type="ECO:0000256" key="7">
    <source>
        <dbReference type="ARBA" id="ARBA00022741"/>
    </source>
</evidence>
<dbReference type="STRING" id="1116391.PM3016_5036"/>
<dbReference type="SUPFAM" id="SSF55874">
    <property type="entry name" value="ATPase domain of HSP90 chaperone/DNA topoisomerase II/histidine kinase"/>
    <property type="match status" value="1"/>
</dbReference>
<dbReference type="GO" id="GO:0005886">
    <property type="term" value="C:plasma membrane"/>
    <property type="evidence" value="ECO:0007669"/>
    <property type="project" value="UniProtKB-SubCell"/>
</dbReference>
<dbReference type="Pfam" id="PF00672">
    <property type="entry name" value="HAMP"/>
    <property type="match status" value="1"/>
</dbReference>
<keyword evidence="8 15" id="KW-0418">Kinase</keyword>
<comment type="catalytic activity">
    <reaction evidence="1">
        <text>ATP + protein L-histidine = ADP + protein N-phospho-L-histidine.</text>
        <dbReference type="EC" id="2.7.13.3"/>
    </reaction>
</comment>
<gene>
    <name evidence="15" type="ORF">PM3016_5036</name>
</gene>
<dbReference type="InterPro" id="IPR003660">
    <property type="entry name" value="HAMP_dom"/>
</dbReference>
<evidence type="ECO:0000256" key="2">
    <source>
        <dbReference type="ARBA" id="ARBA00004651"/>
    </source>
</evidence>
<dbReference type="HOGENOM" id="CLU_020473_6_0_9"/>
<dbReference type="Pfam" id="PF02518">
    <property type="entry name" value="HATPase_c"/>
    <property type="match status" value="1"/>
</dbReference>
<keyword evidence="16" id="KW-1185">Reference proteome</keyword>
<dbReference type="Pfam" id="PF06580">
    <property type="entry name" value="His_kinase"/>
    <property type="match status" value="1"/>
</dbReference>
<dbReference type="GO" id="GO:0000155">
    <property type="term" value="F:phosphorelay sensor kinase activity"/>
    <property type="evidence" value="ECO:0007669"/>
    <property type="project" value="InterPro"/>
</dbReference>
<keyword evidence="5" id="KW-0597">Phosphoprotein</keyword>
<feature type="domain" description="Histidine kinase" evidence="13">
    <location>
        <begin position="380"/>
        <end position="630"/>
    </location>
</feature>
<dbReference type="PRINTS" id="PR00344">
    <property type="entry name" value="BCTRLSENSOR"/>
</dbReference>
<keyword evidence="10" id="KW-0902">Two-component regulatory system</keyword>
<evidence type="ECO:0000259" key="13">
    <source>
        <dbReference type="PROSITE" id="PS50109"/>
    </source>
</evidence>